<protein>
    <submittedName>
        <fullName evidence="1">Uncharacterized protein</fullName>
    </submittedName>
</protein>
<accession>A0A4Z2GGP4</accession>
<proteinExistence type="predicted"/>
<comment type="caution">
    <text evidence="1">The sequence shown here is derived from an EMBL/GenBank/DDBJ whole genome shotgun (WGS) entry which is preliminary data.</text>
</comment>
<evidence type="ECO:0000313" key="2">
    <source>
        <dbReference type="Proteomes" id="UP000314294"/>
    </source>
</evidence>
<name>A0A4Z2GGP4_9TELE</name>
<keyword evidence="2" id="KW-1185">Reference proteome</keyword>
<dbReference type="EMBL" id="SRLO01000551">
    <property type="protein sequence ID" value="TNN52305.1"/>
    <property type="molecule type" value="Genomic_DNA"/>
</dbReference>
<dbReference type="AlphaFoldDB" id="A0A4Z2GGP4"/>
<evidence type="ECO:0000313" key="1">
    <source>
        <dbReference type="EMBL" id="TNN52305.1"/>
    </source>
</evidence>
<dbReference type="Proteomes" id="UP000314294">
    <property type="component" value="Unassembled WGS sequence"/>
</dbReference>
<dbReference type="OrthoDB" id="10522394at2759"/>
<reference evidence="1 2" key="1">
    <citation type="submission" date="2019-03" db="EMBL/GenBank/DDBJ databases">
        <title>First draft genome of Liparis tanakae, snailfish: a comprehensive survey of snailfish specific genes.</title>
        <authorList>
            <person name="Kim W."/>
            <person name="Song I."/>
            <person name="Jeong J.-H."/>
            <person name="Kim D."/>
            <person name="Kim S."/>
            <person name="Ryu S."/>
            <person name="Song J.Y."/>
            <person name="Lee S.K."/>
        </authorList>
    </citation>
    <scope>NUCLEOTIDE SEQUENCE [LARGE SCALE GENOMIC DNA]</scope>
    <source>
        <tissue evidence="1">Muscle</tissue>
    </source>
</reference>
<organism evidence="1 2">
    <name type="scientific">Liparis tanakae</name>
    <name type="common">Tanaka's snailfish</name>
    <dbReference type="NCBI Taxonomy" id="230148"/>
    <lineage>
        <taxon>Eukaryota</taxon>
        <taxon>Metazoa</taxon>
        <taxon>Chordata</taxon>
        <taxon>Craniata</taxon>
        <taxon>Vertebrata</taxon>
        <taxon>Euteleostomi</taxon>
        <taxon>Actinopterygii</taxon>
        <taxon>Neopterygii</taxon>
        <taxon>Teleostei</taxon>
        <taxon>Neoteleostei</taxon>
        <taxon>Acanthomorphata</taxon>
        <taxon>Eupercaria</taxon>
        <taxon>Perciformes</taxon>
        <taxon>Cottioidei</taxon>
        <taxon>Cottales</taxon>
        <taxon>Liparidae</taxon>
        <taxon>Liparis</taxon>
    </lineage>
</organism>
<gene>
    <name evidence="1" type="ORF">EYF80_037459</name>
</gene>
<sequence>MRLILRMGLPGPLRGEPMLFLRSLLPPQLLLGHLVHVEDRVLPLDLLHAVSVVGHVLADADLAQGVPVAPVGAFELLHQVRQRAELQRLEHEVVPPADAQRAEAAAAVDAQHDVVEVVP</sequence>